<comment type="caution">
    <text evidence="1">The sequence shown here is derived from an EMBL/GenBank/DDBJ whole genome shotgun (WGS) entry which is preliminary data.</text>
</comment>
<dbReference type="AlphaFoldDB" id="A0A1F4ULN0"/>
<gene>
    <name evidence="1" type="ORF">A2V49_04155</name>
</gene>
<name>A0A1F4ULN0_UNCKA</name>
<sequence length="124" mass="14135">MGYQCLVCKEKYTGPGSKIKAETCASHLIPNPKLTLHRKYKVSLENCNLFAIEVTEIEIHPTFNLLGGYPTDHELSYKVVPFAVYKSKSLFEGKHWYRCFGSITINSVQASTCFPWDEETIIQI</sequence>
<organism evidence="1 2">
    <name type="scientific">candidate division WWE3 bacterium RBG_19FT_COMBO_34_6</name>
    <dbReference type="NCBI Taxonomy" id="1802612"/>
    <lineage>
        <taxon>Bacteria</taxon>
        <taxon>Katanobacteria</taxon>
    </lineage>
</organism>
<accession>A0A1F4ULN0</accession>
<proteinExistence type="predicted"/>
<protein>
    <submittedName>
        <fullName evidence="1">Uncharacterized protein</fullName>
    </submittedName>
</protein>
<evidence type="ECO:0000313" key="1">
    <source>
        <dbReference type="EMBL" id="OGC45878.1"/>
    </source>
</evidence>
<reference evidence="1 2" key="1">
    <citation type="journal article" date="2016" name="Nat. Commun.">
        <title>Thousands of microbial genomes shed light on interconnected biogeochemical processes in an aquifer system.</title>
        <authorList>
            <person name="Anantharaman K."/>
            <person name="Brown C.T."/>
            <person name="Hug L.A."/>
            <person name="Sharon I."/>
            <person name="Castelle C.J."/>
            <person name="Probst A.J."/>
            <person name="Thomas B.C."/>
            <person name="Singh A."/>
            <person name="Wilkins M.J."/>
            <person name="Karaoz U."/>
            <person name="Brodie E.L."/>
            <person name="Williams K.H."/>
            <person name="Hubbard S.S."/>
            <person name="Banfield J.F."/>
        </authorList>
    </citation>
    <scope>NUCLEOTIDE SEQUENCE [LARGE SCALE GENOMIC DNA]</scope>
</reference>
<evidence type="ECO:0000313" key="2">
    <source>
        <dbReference type="Proteomes" id="UP000178615"/>
    </source>
</evidence>
<dbReference type="EMBL" id="MEUV01000020">
    <property type="protein sequence ID" value="OGC45878.1"/>
    <property type="molecule type" value="Genomic_DNA"/>
</dbReference>
<dbReference type="Proteomes" id="UP000178615">
    <property type="component" value="Unassembled WGS sequence"/>
</dbReference>